<evidence type="ECO:0000259" key="3">
    <source>
        <dbReference type="Pfam" id="PF03713"/>
    </source>
</evidence>
<dbReference type="Proteomes" id="UP000243904">
    <property type="component" value="Chromosome I"/>
</dbReference>
<keyword evidence="5" id="KW-1185">Reference proteome</keyword>
<dbReference type="InterPro" id="IPR005183">
    <property type="entry name" value="DUF305_CopM-like"/>
</dbReference>
<name>A0A1H2AWM9_9BRAD</name>
<dbReference type="Pfam" id="PF03713">
    <property type="entry name" value="DUF305"/>
    <property type="match status" value="1"/>
</dbReference>
<organism evidence="4 5">
    <name type="scientific">Bradyrhizobium canariense</name>
    <dbReference type="NCBI Taxonomy" id="255045"/>
    <lineage>
        <taxon>Bacteria</taxon>
        <taxon>Pseudomonadati</taxon>
        <taxon>Pseudomonadota</taxon>
        <taxon>Alphaproteobacteria</taxon>
        <taxon>Hyphomicrobiales</taxon>
        <taxon>Nitrobacteraceae</taxon>
        <taxon>Bradyrhizobium</taxon>
    </lineage>
</organism>
<reference evidence="5" key="1">
    <citation type="submission" date="2016-10" db="EMBL/GenBank/DDBJ databases">
        <authorList>
            <person name="Varghese N."/>
            <person name="Submissions S."/>
        </authorList>
    </citation>
    <scope>NUCLEOTIDE SEQUENCE [LARGE SCALE GENOMIC DNA]</scope>
    <source>
        <strain evidence="5">GAS369</strain>
    </source>
</reference>
<dbReference type="PANTHER" id="PTHR36933:SF1">
    <property type="entry name" value="SLL0788 PROTEIN"/>
    <property type="match status" value="1"/>
</dbReference>
<dbReference type="PANTHER" id="PTHR36933">
    <property type="entry name" value="SLL0788 PROTEIN"/>
    <property type="match status" value="1"/>
</dbReference>
<feature type="signal peptide" evidence="2">
    <location>
        <begin position="1"/>
        <end position="30"/>
    </location>
</feature>
<dbReference type="InterPro" id="IPR012347">
    <property type="entry name" value="Ferritin-like"/>
</dbReference>
<sequence length="174" mass="19163">MVLFSRSFVRKRMISLATTASVAATSFALAEVPKGTDHVRGAMPIQYVADQPAHSREKPFLSENAAAMNKMMADMTIKPSGDVDRDFVAMMVPHHQGAVDMAKAELKYGHNEQLRRLAREIVAKQQQEIMVMRDAVSDKRSSPAQSPEQPRAESSPQSDSTDGSVARDGMKMSR</sequence>
<proteinExistence type="predicted"/>
<evidence type="ECO:0000313" key="5">
    <source>
        <dbReference type="Proteomes" id="UP000243904"/>
    </source>
</evidence>
<gene>
    <name evidence="4" type="ORF">SAMN05444158_6517</name>
</gene>
<feature type="region of interest" description="Disordered" evidence="1">
    <location>
        <begin position="132"/>
        <end position="174"/>
    </location>
</feature>
<dbReference type="EMBL" id="LT629750">
    <property type="protein sequence ID" value="SDT49906.1"/>
    <property type="molecule type" value="Genomic_DNA"/>
</dbReference>
<feature type="compositionally biased region" description="Polar residues" evidence="1">
    <location>
        <begin position="142"/>
        <end position="163"/>
    </location>
</feature>
<dbReference type="Gene3D" id="1.20.1260.10">
    <property type="match status" value="1"/>
</dbReference>
<accession>A0A1H2AWM9</accession>
<evidence type="ECO:0000256" key="1">
    <source>
        <dbReference type="SAM" id="MobiDB-lite"/>
    </source>
</evidence>
<evidence type="ECO:0000256" key="2">
    <source>
        <dbReference type="SAM" id="SignalP"/>
    </source>
</evidence>
<protein>
    <recommendedName>
        <fullName evidence="3">DUF305 domain-containing protein</fullName>
    </recommendedName>
</protein>
<dbReference type="RefSeq" id="WP_433994368.1">
    <property type="nucleotide sequence ID" value="NZ_LT629750.1"/>
</dbReference>
<keyword evidence="2" id="KW-0732">Signal</keyword>
<feature type="chain" id="PRO_5009269246" description="DUF305 domain-containing protein" evidence="2">
    <location>
        <begin position="31"/>
        <end position="174"/>
    </location>
</feature>
<feature type="domain" description="DUF305" evidence="3">
    <location>
        <begin position="59"/>
        <end position="134"/>
    </location>
</feature>
<dbReference type="AlphaFoldDB" id="A0A1H2AWM9"/>
<evidence type="ECO:0000313" key="4">
    <source>
        <dbReference type="EMBL" id="SDT49906.1"/>
    </source>
</evidence>